<gene>
    <name evidence="2" type="ORF">BE15_47105</name>
</gene>
<evidence type="ECO:0000256" key="1">
    <source>
        <dbReference type="SAM" id="MobiDB-lite"/>
    </source>
</evidence>
<name>A0A150QV14_SORCE</name>
<evidence type="ECO:0000313" key="2">
    <source>
        <dbReference type="EMBL" id="KYF71418.1"/>
    </source>
</evidence>
<sequence length="182" mass="19292">MAEALQRRAIRALDGPVARRRNPRSQRAASSSVVNSFRGADACDSARRKRPIALLTGEPTSSASAQRPFAASAPANYSRATRCTDFCALVSTRTGRGAPSASSIVALTTSYAKVRLMCTANAVARMIPSSSSRSIRADVTISRAFVMHPLPRIAACPAAIAQGLEPVGAPRHLHCSSRSYPR</sequence>
<dbReference type="Proteomes" id="UP000075260">
    <property type="component" value="Unassembled WGS sequence"/>
</dbReference>
<comment type="caution">
    <text evidence="2">The sequence shown here is derived from an EMBL/GenBank/DDBJ whole genome shotgun (WGS) entry which is preliminary data.</text>
</comment>
<reference evidence="2 3" key="1">
    <citation type="submission" date="2014-02" db="EMBL/GenBank/DDBJ databases">
        <title>The small core and large imbalanced accessory genome model reveals a collaborative survival strategy of Sorangium cellulosum strains in nature.</title>
        <authorList>
            <person name="Han K."/>
            <person name="Peng R."/>
            <person name="Blom J."/>
            <person name="Li Y.-Z."/>
        </authorList>
    </citation>
    <scope>NUCLEOTIDE SEQUENCE [LARGE SCALE GENOMIC DNA]</scope>
    <source>
        <strain evidence="2 3">So0008-312</strain>
    </source>
</reference>
<dbReference type="EMBL" id="JEMA01000338">
    <property type="protein sequence ID" value="KYF71418.1"/>
    <property type="molecule type" value="Genomic_DNA"/>
</dbReference>
<organism evidence="2 3">
    <name type="scientific">Sorangium cellulosum</name>
    <name type="common">Polyangium cellulosum</name>
    <dbReference type="NCBI Taxonomy" id="56"/>
    <lineage>
        <taxon>Bacteria</taxon>
        <taxon>Pseudomonadati</taxon>
        <taxon>Myxococcota</taxon>
        <taxon>Polyangia</taxon>
        <taxon>Polyangiales</taxon>
        <taxon>Polyangiaceae</taxon>
        <taxon>Sorangium</taxon>
    </lineage>
</organism>
<protein>
    <submittedName>
        <fullName evidence="2">Uncharacterized protein</fullName>
    </submittedName>
</protein>
<feature type="region of interest" description="Disordered" evidence="1">
    <location>
        <begin position="14"/>
        <end position="33"/>
    </location>
</feature>
<dbReference type="AlphaFoldDB" id="A0A150QV14"/>
<accession>A0A150QV14</accession>
<evidence type="ECO:0000313" key="3">
    <source>
        <dbReference type="Proteomes" id="UP000075260"/>
    </source>
</evidence>
<proteinExistence type="predicted"/>